<comment type="caution">
    <text evidence="2">The sequence shown here is derived from an EMBL/GenBank/DDBJ whole genome shotgun (WGS) entry which is preliminary data.</text>
</comment>
<evidence type="ECO:0000256" key="1">
    <source>
        <dbReference type="SAM" id="MobiDB-lite"/>
    </source>
</evidence>
<organism evidence="2">
    <name type="scientific">marine sediment metagenome</name>
    <dbReference type="NCBI Taxonomy" id="412755"/>
    <lineage>
        <taxon>unclassified sequences</taxon>
        <taxon>metagenomes</taxon>
        <taxon>ecological metagenomes</taxon>
    </lineage>
</organism>
<accession>X0UEL8</accession>
<sequence>IENDAAHPNPIIAGHWSPNKHIEPTTKRRGGSC</sequence>
<dbReference type="EMBL" id="BARS01013754">
    <property type="protein sequence ID" value="GAF86930.1"/>
    <property type="molecule type" value="Genomic_DNA"/>
</dbReference>
<feature type="region of interest" description="Disordered" evidence="1">
    <location>
        <begin position="1"/>
        <end position="33"/>
    </location>
</feature>
<reference evidence="2" key="1">
    <citation type="journal article" date="2014" name="Front. Microbiol.">
        <title>High frequency of phylogenetically diverse reductive dehalogenase-homologous genes in deep subseafloor sedimentary metagenomes.</title>
        <authorList>
            <person name="Kawai M."/>
            <person name="Futagami T."/>
            <person name="Toyoda A."/>
            <person name="Takaki Y."/>
            <person name="Nishi S."/>
            <person name="Hori S."/>
            <person name="Arai W."/>
            <person name="Tsubouchi T."/>
            <person name="Morono Y."/>
            <person name="Uchiyama I."/>
            <person name="Ito T."/>
            <person name="Fujiyama A."/>
            <person name="Inagaki F."/>
            <person name="Takami H."/>
        </authorList>
    </citation>
    <scope>NUCLEOTIDE SEQUENCE</scope>
    <source>
        <strain evidence="2">Expedition CK06-06</strain>
    </source>
</reference>
<gene>
    <name evidence="2" type="ORF">S01H1_23671</name>
</gene>
<feature type="non-terminal residue" evidence="2">
    <location>
        <position position="1"/>
    </location>
</feature>
<evidence type="ECO:0000313" key="2">
    <source>
        <dbReference type="EMBL" id="GAF86930.1"/>
    </source>
</evidence>
<dbReference type="AlphaFoldDB" id="X0UEL8"/>
<protein>
    <submittedName>
        <fullName evidence="2">Uncharacterized protein</fullName>
    </submittedName>
</protein>
<name>X0UEL8_9ZZZZ</name>
<proteinExistence type="predicted"/>